<evidence type="ECO:0000259" key="7">
    <source>
        <dbReference type="Pfam" id="PF00892"/>
    </source>
</evidence>
<reference evidence="9" key="1">
    <citation type="journal article" date="2019" name="Int. J. Syst. Evol. Microbiol.">
        <title>The Global Catalogue of Microorganisms (GCM) 10K type strain sequencing project: providing services to taxonomists for standard genome sequencing and annotation.</title>
        <authorList>
            <consortium name="The Broad Institute Genomics Platform"/>
            <consortium name="The Broad Institute Genome Sequencing Center for Infectious Disease"/>
            <person name="Wu L."/>
            <person name="Ma J."/>
        </authorList>
    </citation>
    <scope>NUCLEOTIDE SEQUENCE [LARGE SCALE GENOMIC DNA]</scope>
    <source>
        <strain evidence="9">JCM 16908</strain>
    </source>
</reference>
<feature type="domain" description="EamA" evidence="7">
    <location>
        <begin position="154"/>
        <end position="294"/>
    </location>
</feature>
<feature type="transmembrane region" description="Helical" evidence="6">
    <location>
        <begin position="98"/>
        <end position="116"/>
    </location>
</feature>
<feature type="transmembrane region" description="Helical" evidence="6">
    <location>
        <begin position="153"/>
        <end position="172"/>
    </location>
</feature>
<dbReference type="Proteomes" id="UP001500888">
    <property type="component" value="Unassembled WGS sequence"/>
</dbReference>
<dbReference type="PANTHER" id="PTHR32322:SF2">
    <property type="entry name" value="EAMA DOMAIN-CONTAINING PROTEIN"/>
    <property type="match status" value="1"/>
</dbReference>
<organism evidence="8 9">
    <name type="scientific">Sphaerisporangium flaviroseum</name>
    <dbReference type="NCBI Taxonomy" id="509199"/>
    <lineage>
        <taxon>Bacteria</taxon>
        <taxon>Bacillati</taxon>
        <taxon>Actinomycetota</taxon>
        <taxon>Actinomycetes</taxon>
        <taxon>Streptosporangiales</taxon>
        <taxon>Streptosporangiaceae</taxon>
        <taxon>Sphaerisporangium</taxon>
    </lineage>
</organism>
<evidence type="ECO:0000313" key="8">
    <source>
        <dbReference type="EMBL" id="GAA3836876.1"/>
    </source>
</evidence>
<protein>
    <submittedName>
        <fullName evidence="8">EamA family transporter</fullName>
    </submittedName>
</protein>
<sequence>MRFRHHAAGLVMALLSACCFGFAGVAAKALGQVGLEPVQAVWIRLLVSACLLMPYAFLRRPRALRVPRPLLPAVAAYGLLAVAGAQGMFFAALSRVPVSVALLIAYLAPILVLLWAKCVWRRRMSWQAVVGAGLAALGLASVVQVWTGVRLDPLGLLFALAAACCLATYFLLSESLAGVDLLGLLVWGLAGGAIVLTPVAAPWNIQWWAFTGTVEVGPWPVPVVGVVAWLVVVSTVVAYLTGMGAVRRLSSPLASVLASLEVVVSAVVALAVLDEQLSMAQWGGMVLVLAGAFLSHQATTNSRRARETVAPRLVGKELATANARP</sequence>
<dbReference type="InterPro" id="IPR050638">
    <property type="entry name" value="AA-Vitamin_Transporters"/>
</dbReference>
<accession>A0ABP7J8D4</accession>
<evidence type="ECO:0000256" key="3">
    <source>
        <dbReference type="ARBA" id="ARBA00022692"/>
    </source>
</evidence>
<name>A0ABP7J8D4_9ACTN</name>
<keyword evidence="3 6" id="KW-0812">Transmembrane</keyword>
<feature type="transmembrane region" description="Helical" evidence="6">
    <location>
        <begin position="253"/>
        <end position="273"/>
    </location>
</feature>
<dbReference type="Pfam" id="PF00892">
    <property type="entry name" value="EamA"/>
    <property type="match status" value="2"/>
</dbReference>
<keyword evidence="5 6" id="KW-0472">Membrane</keyword>
<comment type="similarity">
    <text evidence="2">Belongs to the EamA transporter family.</text>
</comment>
<feature type="transmembrane region" description="Helical" evidence="6">
    <location>
        <begin position="279"/>
        <end position="296"/>
    </location>
</feature>
<feature type="domain" description="EamA" evidence="7">
    <location>
        <begin position="8"/>
        <end position="142"/>
    </location>
</feature>
<dbReference type="Gene3D" id="1.10.3730.20">
    <property type="match status" value="1"/>
</dbReference>
<dbReference type="EMBL" id="BAAAZR010000039">
    <property type="protein sequence ID" value="GAA3836876.1"/>
    <property type="molecule type" value="Genomic_DNA"/>
</dbReference>
<keyword evidence="4 6" id="KW-1133">Transmembrane helix</keyword>
<dbReference type="InterPro" id="IPR000620">
    <property type="entry name" value="EamA_dom"/>
</dbReference>
<evidence type="ECO:0000313" key="9">
    <source>
        <dbReference type="Proteomes" id="UP001500888"/>
    </source>
</evidence>
<feature type="transmembrane region" description="Helical" evidence="6">
    <location>
        <begin position="179"/>
        <end position="201"/>
    </location>
</feature>
<evidence type="ECO:0000256" key="2">
    <source>
        <dbReference type="ARBA" id="ARBA00007362"/>
    </source>
</evidence>
<dbReference type="SUPFAM" id="SSF103481">
    <property type="entry name" value="Multidrug resistance efflux transporter EmrE"/>
    <property type="match status" value="2"/>
</dbReference>
<feature type="transmembrane region" description="Helical" evidence="6">
    <location>
        <begin position="221"/>
        <end position="241"/>
    </location>
</feature>
<dbReference type="InterPro" id="IPR037185">
    <property type="entry name" value="EmrE-like"/>
</dbReference>
<evidence type="ECO:0000256" key="5">
    <source>
        <dbReference type="ARBA" id="ARBA00023136"/>
    </source>
</evidence>
<evidence type="ECO:0000256" key="6">
    <source>
        <dbReference type="SAM" id="Phobius"/>
    </source>
</evidence>
<proteinExistence type="inferred from homology"/>
<feature type="transmembrane region" description="Helical" evidence="6">
    <location>
        <begin position="70"/>
        <end position="92"/>
    </location>
</feature>
<evidence type="ECO:0000256" key="1">
    <source>
        <dbReference type="ARBA" id="ARBA00004141"/>
    </source>
</evidence>
<keyword evidence="9" id="KW-1185">Reference proteome</keyword>
<gene>
    <name evidence="8" type="ORF">GCM10022226_68550</name>
</gene>
<comment type="subcellular location">
    <subcellularLocation>
        <location evidence="1">Membrane</location>
        <topology evidence="1">Multi-pass membrane protein</topology>
    </subcellularLocation>
</comment>
<feature type="transmembrane region" description="Helical" evidence="6">
    <location>
        <begin position="41"/>
        <end position="58"/>
    </location>
</feature>
<comment type="caution">
    <text evidence="8">The sequence shown here is derived from an EMBL/GenBank/DDBJ whole genome shotgun (WGS) entry which is preliminary data.</text>
</comment>
<feature type="transmembrane region" description="Helical" evidence="6">
    <location>
        <begin position="128"/>
        <end position="147"/>
    </location>
</feature>
<evidence type="ECO:0000256" key="4">
    <source>
        <dbReference type="ARBA" id="ARBA00022989"/>
    </source>
</evidence>
<dbReference type="RefSeq" id="WP_344950183.1">
    <property type="nucleotide sequence ID" value="NZ_BAAAZR010000039.1"/>
</dbReference>
<dbReference type="PROSITE" id="PS51257">
    <property type="entry name" value="PROKAR_LIPOPROTEIN"/>
    <property type="match status" value="1"/>
</dbReference>
<dbReference type="PANTHER" id="PTHR32322">
    <property type="entry name" value="INNER MEMBRANE TRANSPORTER"/>
    <property type="match status" value="1"/>
</dbReference>